<comment type="caution">
    <text evidence="1">The sequence shown here is derived from an EMBL/GenBank/DDBJ whole genome shotgun (WGS) entry which is preliminary data.</text>
</comment>
<reference evidence="1" key="1">
    <citation type="submission" date="2021-10" db="EMBL/GenBank/DDBJ databases">
        <title>Tropical sea cucumber genome reveals ecological adaptation and Cuvierian tubules defense mechanism.</title>
        <authorList>
            <person name="Chen T."/>
        </authorList>
    </citation>
    <scope>NUCLEOTIDE SEQUENCE</scope>
    <source>
        <strain evidence="1">Nanhai2018</strain>
        <tissue evidence="1">Muscle</tissue>
    </source>
</reference>
<dbReference type="EMBL" id="JAIZAY010000017">
    <property type="protein sequence ID" value="KAJ8025798.1"/>
    <property type="molecule type" value="Genomic_DNA"/>
</dbReference>
<dbReference type="AlphaFoldDB" id="A0A9Q0YNM2"/>
<protein>
    <submittedName>
        <fullName evidence="1">Uncharacterized protein</fullName>
    </submittedName>
</protein>
<dbReference type="Proteomes" id="UP001152320">
    <property type="component" value="Chromosome 17"/>
</dbReference>
<keyword evidence="2" id="KW-1185">Reference proteome</keyword>
<gene>
    <name evidence="1" type="ORF">HOLleu_33452</name>
</gene>
<sequence>MHVRNTFQISCIRHIVVSTRGSLPFAPHPVNATSLILCVLNYLMHWQRLYLLRAASAISDYPHLDCHYILSEVTFEMKRIKEGRRISAFQQPCIYVKIMPLHA</sequence>
<name>A0A9Q0YNM2_HOLLE</name>
<evidence type="ECO:0000313" key="1">
    <source>
        <dbReference type="EMBL" id="KAJ8025798.1"/>
    </source>
</evidence>
<evidence type="ECO:0000313" key="2">
    <source>
        <dbReference type="Proteomes" id="UP001152320"/>
    </source>
</evidence>
<accession>A0A9Q0YNM2</accession>
<organism evidence="1 2">
    <name type="scientific">Holothuria leucospilota</name>
    <name type="common">Black long sea cucumber</name>
    <name type="synonym">Mertensiothuria leucospilota</name>
    <dbReference type="NCBI Taxonomy" id="206669"/>
    <lineage>
        <taxon>Eukaryota</taxon>
        <taxon>Metazoa</taxon>
        <taxon>Echinodermata</taxon>
        <taxon>Eleutherozoa</taxon>
        <taxon>Echinozoa</taxon>
        <taxon>Holothuroidea</taxon>
        <taxon>Aspidochirotacea</taxon>
        <taxon>Aspidochirotida</taxon>
        <taxon>Holothuriidae</taxon>
        <taxon>Holothuria</taxon>
    </lineage>
</organism>
<proteinExistence type="predicted"/>